<name>A0ABD1DMR2_CULPP</name>
<organism evidence="2 3">
    <name type="scientific">Culex pipiens pipiens</name>
    <name type="common">Northern house mosquito</name>
    <dbReference type="NCBI Taxonomy" id="38569"/>
    <lineage>
        <taxon>Eukaryota</taxon>
        <taxon>Metazoa</taxon>
        <taxon>Ecdysozoa</taxon>
        <taxon>Arthropoda</taxon>
        <taxon>Hexapoda</taxon>
        <taxon>Insecta</taxon>
        <taxon>Pterygota</taxon>
        <taxon>Neoptera</taxon>
        <taxon>Endopterygota</taxon>
        <taxon>Diptera</taxon>
        <taxon>Nematocera</taxon>
        <taxon>Culicoidea</taxon>
        <taxon>Culicidae</taxon>
        <taxon>Culicinae</taxon>
        <taxon>Culicini</taxon>
        <taxon>Culex</taxon>
        <taxon>Culex</taxon>
    </lineage>
</organism>
<keyword evidence="1" id="KW-0732">Signal</keyword>
<feature type="signal peptide" evidence="1">
    <location>
        <begin position="1"/>
        <end position="21"/>
    </location>
</feature>
<feature type="chain" id="PRO_5044786756" evidence="1">
    <location>
        <begin position="22"/>
        <end position="230"/>
    </location>
</feature>
<dbReference type="AlphaFoldDB" id="A0ABD1DMR2"/>
<reference evidence="2 3" key="1">
    <citation type="submission" date="2024-05" db="EMBL/GenBank/DDBJ databases">
        <title>Culex pipiens pipiens assembly and annotation.</title>
        <authorList>
            <person name="Alout H."/>
            <person name="Durand T."/>
        </authorList>
    </citation>
    <scope>NUCLEOTIDE SEQUENCE [LARGE SCALE GENOMIC DNA]</scope>
    <source>
        <strain evidence="2">HA-2024</strain>
        <tissue evidence="2">Whole body</tissue>
    </source>
</reference>
<accession>A0ABD1DMR2</accession>
<gene>
    <name evidence="2" type="ORF">pipiens_006927</name>
</gene>
<evidence type="ECO:0000256" key="1">
    <source>
        <dbReference type="SAM" id="SignalP"/>
    </source>
</evidence>
<dbReference type="Proteomes" id="UP001562425">
    <property type="component" value="Unassembled WGS sequence"/>
</dbReference>
<comment type="caution">
    <text evidence="2">The sequence shown here is derived from an EMBL/GenBank/DDBJ whole genome shotgun (WGS) entry which is preliminary data.</text>
</comment>
<sequence>MSLGCAKWIVPLFIVVNLVMCRYVDIGSPVLDCVRFRNDKWRTLIFGTGHFHTNDNQRFVGTWEHKGTPYNSAFKIERITKYTEPLYFIKMINTQEYIMGGPLTTTSQGRIPILAYHKYVNTSRDHDGVFGFEKAKDERGAFNGAYYLKSQIPGQVCCCLFGCVKEVLPKENFCANCFPINICGHSRFIHGQEGMMVISLRRRRFNYTAKKRQMFNGSFSTLFEWRLLLD</sequence>
<evidence type="ECO:0000313" key="2">
    <source>
        <dbReference type="EMBL" id="KAL1401043.1"/>
    </source>
</evidence>
<keyword evidence="3" id="KW-1185">Reference proteome</keyword>
<protein>
    <submittedName>
        <fullName evidence="2">Uncharacterized protein</fullName>
    </submittedName>
</protein>
<proteinExistence type="predicted"/>
<dbReference type="EMBL" id="JBEHCU010005058">
    <property type="protein sequence ID" value="KAL1401043.1"/>
    <property type="molecule type" value="Genomic_DNA"/>
</dbReference>
<evidence type="ECO:0000313" key="3">
    <source>
        <dbReference type="Proteomes" id="UP001562425"/>
    </source>
</evidence>